<evidence type="ECO:0000313" key="8">
    <source>
        <dbReference type="EMBL" id="KAA0021852.1"/>
    </source>
</evidence>
<evidence type="ECO:0000256" key="6">
    <source>
        <dbReference type="ARBA" id="ARBA00023284"/>
    </source>
</evidence>
<dbReference type="OrthoDB" id="1495530at2"/>
<comment type="function">
    <text evidence="1">Participates in various redox reactions through the reversible oxidation of its active center dithiol to a disulfide and catalyzes dithiol-disulfide exchange reactions.</text>
</comment>
<dbReference type="InterPro" id="IPR013766">
    <property type="entry name" value="Thioredoxin_domain"/>
</dbReference>
<evidence type="ECO:0000256" key="3">
    <source>
        <dbReference type="ARBA" id="ARBA00022448"/>
    </source>
</evidence>
<dbReference type="AlphaFoldDB" id="A0A5A7S9K9"/>
<dbReference type="InterPro" id="IPR036249">
    <property type="entry name" value="Thioredoxin-like_sf"/>
</dbReference>
<protein>
    <submittedName>
        <fullName evidence="8">Thioredoxin family protein</fullName>
    </submittedName>
</protein>
<dbReference type="Gene3D" id="3.40.30.10">
    <property type="entry name" value="Glutaredoxin"/>
    <property type="match status" value="1"/>
</dbReference>
<keyword evidence="6" id="KW-0676">Redox-active center</keyword>
<dbReference type="SUPFAM" id="SSF52833">
    <property type="entry name" value="Thioredoxin-like"/>
    <property type="match status" value="1"/>
</dbReference>
<organism evidence="8 9">
    <name type="scientific">Antrihabitans cavernicola</name>
    <dbReference type="NCBI Taxonomy" id="2495913"/>
    <lineage>
        <taxon>Bacteria</taxon>
        <taxon>Bacillati</taxon>
        <taxon>Actinomycetota</taxon>
        <taxon>Actinomycetes</taxon>
        <taxon>Mycobacteriales</taxon>
        <taxon>Nocardiaceae</taxon>
        <taxon>Antrihabitans</taxon>
    </lineage>
</organism>
<evidence type="ECO:0000256" key="5">
    <source>
        <dbReference type="ARBA" id="ARBA00023157"/>
    </source>
</evidence>
<gene>
    <name evidence="8" type="ORF">FOY51_15760</name>
</gene>
<dbReference type="GO" id="GO:0005829">
    <property type="term" value="C:cytosol"/>
    <property type="evidence" value="ECO:0007669"/>
    <property type="project" value="TreeGrafter"/>
</dbReference>
<dbReference type="Proteomes" id="UP000322244">
    <property type="component" value="Unassembled WGS sequence"/>
</dbReference>
<dbReference type="Pfam" id="PF00085">
    <property type="entry name" value="Thioredoxin"/>
    <property type="match status" value="1"/>
</dbReference>
<comment type="similarity">
    <text evidence="2">Belongs to the thioredoxin family.</text>
</comment>
<dbReference type="CDD" id="cd02947">
    <property type="entry name" value="TRX_family"/>
    <property type="match status" value="1"/>
</dbReference>
<keyword evidence="3" id="KW-0813">Transport</keyword>
<dbReference type="RefSeq" id="WP_149431215.1">
    <property type="nucleotide sequence ID" value="NZ_VLNY01000007.1"/>
</dbReference>
<dbReference type="GO" id="GO:0015035">
    <property type="term" value="F:protein-disulfide reductase activity"/>
    <property type="evidence" value="ECO:0007669"/>
    <property type="project" value="TreeGrafter"/>
</dbReference>
<dbReference type="GO" id="GO:0045454">
    <property type="term" value="P:cell redox homeostasis"/>
    <property type="evidence" value="ECO:0007669"/>
    <property type="project" value="TreeGrafter"/>
</dbReference>
<comment type="caution">
    <text evidence="8">The sequence shown here is derived from an EMBL/GenBank/DDBJ whole genome shotgun (WGS) entry which is preliminary data.</text>
</comment>
<evidence type="ECO:0000256" key="2">
    <source>
        <dbReference type="ARBA" id="ARBA00008987"/>
    </source>
</evidence>
<sequence length="144" mass="15140">MTQITILLIALVLAVGIGLFLRSRAGKVRNVSPTDGQGSRTDMLTAVGVDGARPTILHFSADWCGPCAAVRRVVGQVVTDLSGTPRPPVEIELDIDENPQLAKELGVLSLPTTFILDADAAERFRIAGVPSVADLRGALEPLSA</sequence>
<feature type="domain" description="Thioredoxin" evidence="7">
    <location>
        <begin position="19"/>
        <end position="144"/>
    </location>
</feature>
<evidence type="ECO:0000259" key="7">
    <source>
        <dbReference type="PROSITE" id="PS51352"/>
    </source>
</evidence>
<evidence type="ECO:0000256" key="4">
    <source>
        <dbReference type="ARBA" id="ARBA00022982"/>
    </source>
</evidence>
<evidence type="ECO:0000256" key="1">
    <source>
        <dbReference type="ARBA" id="ARBA00003318"/>
    </source>
</evidence>
<accession>A0A5A7S9K9</accession>
<evidence type="ECO:0000313" key="9">
    <source>
        <dbReference type="Proteomes" id="UP000322244"/>
    </source>
</evidence>
<keyword evidence="4" id="KW-0249">Electron transport</keyword>
<name>A0A5A7S9K9_9NOCA</name>
<keyword evidence="5" id="KW-1015">Disulfide bond</keyword>
<reference evidence="8 9" key="1">
    <citation type="submission" date="2019-07" db="EMBL/GenBank/DDBJ databases">
        <title>Rhodococcus cavernicolus sp. nov., isolated from a cave.</title>
        <authorList>
            <person name="Lee S.D."/>
        </authorList>
    </citation>
    <scope>NUCLEOTIDE SEQUENCE [LARGE SCALE GENOMIC DNA]</scope>
    <source>
        <strain evidence="8 9">C1-24</strain>
    </source>
</reference>
<proteinExistence type="inferred from homology"/>
<dbReference type="InterPro" id="IPR017937">
    <property type="entry name" value="Thioredoxin_CS"/>
</dbReference>
<dbReference type="PROSITE" id="PS00194">
    <property type="entry name" value="THIOREDOXIN_1"/>
    <property type="match status" value="1"/>
</dbReference>
<dbReference type="PANTHER" id="PTHR45663:SF11">
    <property type="entry name" value="GEO12009P1"/>
    <property type="match status" value="1"/>
</dbReference>
<dbReference type="PANTHER" id="PTHR45663">
    <property type="entry name" value="GEO12009P1"/>
    <property type="match status" value="1"/>
</dbReference>
<dbReference type="PROSITE" id="PS51352">
    <property type="entry name" value="THIOREDOXIN_2"/>
    <property type="match status" value="1"/>
</dbReference>
<dbReference type="EMBL" id="VLNY01000007">
    <property type="protein sequence ID" value="KAA0021852.1"/>
    <property type="molecule type" value="Genomic_DNA"/>
</dbReference>
<keyword evidence="9" id="KW-1185">Reference proteome</keyword>